<sequence>MSVIALASDHAGVELKSFLADELKARGFEVLDLGTNGPASVDYPDFGYALAQAVTTGKVEKGIAICGSGIGISIALNRDPAIRAALCHNGLTARLSRQHNDANVLVLGARMIGLEVARDCLVAFLETPYEGGRHAGRVAKLGCPPSSGASGATSC</sequence>
<dbReference type="RefSeq" id="WP_109907535.1">
    <property type="nucleotide sequence ID" value="NZ_QGLE01000012.1"/>
</dbReference>
<organism evidence="5 6">
    <name type="scientific">Zavarzinia aquatilis</name>
    <dbReference type="NCBI Taxonomy" id="2211142"/>
    <lineage>
        <taxon>Bacteria</taxon>
        <taxon>Pseudomonadati</taxon>
        <taxon>Pseudomonadota</taxon>
        <taxon>Alphaproteobacteria</taxon>
        <taxon>Rhodospirillales</taxon>
        <taxon>Zavarziniaceae</taxon>
        <taxon>Zavarzinia</taxon>
    </lineage>
</organism>
<keyword evidence="6" id="KW-1185">Reference proteome</keyword>
<dbReference type="Proteomes" id="UP000245461">
    <property type="component" value="Unassembled WGS sequence"/>
</dbReference>
<feature type="binding site" evidence="4">
    <location>
        <position position="137"/>
    </location>
    <ligand>
        <name>D-ribulose 5-phosphate</name>
        <dbReference type="ChEBI" id="CHEBI:58121"/>
    </ligand>
</feature>
<feature type="active site" description="Proton acceptor" evidence="3">
    <location>
        <position position="66"/>
    </location>
</feature>
<feature type="binding site" evidence="4">
    <location>
        <begin position="9"/>
        <end position="10"/>
    </location>
    <ligand>
        <name>D-ribulose 5-phosphate</name>
        <dbReference type="ChEBI" id="CHEBI:58121"/>
    </ligand>
</feature>
<dbReference type="PANTHER" id="PTHR30345:SF0">
    <property type="entry name" value="DNA DAMAGE-REPAIR_TOLERATION PROTEIN DRT102"/>
    <property type="match status" value="1"/>
</dbReference>
<dbReference type="GO" id="GO:0019316">
    <property type="term" value="P:D-allose catabolic process"/>
    <property type="evidence" value="ECO:0007669"/>
    <property type="project" value="TreeGrafter"/>
</dbReference>
<accession>A0A317DZN3</accession>
<feature type="binding site" evidence="4">
    <location>
        <position position="133"/>
    </location>
    <ligand>
        <name>D-ribulose 5-phosphate</name>
        <dbReference type="ChEBI" id="CHEBI:58121"/>
    </ligand>
</feature>
<dbReference type="InterPro" id="IPR004785">
    <property type="entry name" value="RpiB"/>
</dbReference>
<dbReference type="NCBIfam" id="TIGR00689">
    <property type="entry name" value="rpiB_lacA_lacB"/>
    <property type="match status" value="1"/>
</dbReference>
<evidence type="ECO:0000256" key="1">
    <source>
        <dbReference type="ARBA" id="ARBA00008754"/>
    </source>
</evidence>
<dbReference type="NCBIfam" id="TIGR01120">
    <property type="entry name" value="rpiB"/>
    <property type="match status" value="1"/>
</dbReference>
<dbReference type="InterPro" id="IPR003500">
    <property type="entry name" value="RpiB_LacA_LacB"/>
</dbReference>
<dbReference type="GO" id="GO:0009052">
    <property type="term" value="P:pentose-phosphate shunt, non-oxidative branch"/>
    <property type="evidence" value="ECO:0007669"/>
    <property type="project" value="TreeGrafter"/>
</dbReference>
<feature type="binding site" evidence="4">
    <location>
        <position position="100"/>
    </location>
    <ligand>
        <name>D-ribulose 5-phosphate</name>
        <dbReference type="ChEBI" id="CHEBI:58121"/>
    </ligand>
</feature>
<dbReference type="GO" id="GO:0004751">
    <property type="term" value="F:ribose-5-phosphate isomerase activity"/>
    <property type="evidence" value="ECO:0007669"/>
    <property type="project" value="TreeGrafter"/>
</dbReference>
<evidence type="ECO:0000256" key="4">
    <source>
        <dbReference type="PIRSR" id="PIRSR005384-2"/>
    </source>
</evidence>
<dbReference type="InterPro" id="IPR036569">
    <property type="entry name" value="RpiB_LacA_LacB_sf"/>
</dbReference>
<protein>
    <submittedName>
        <fullName evidence="5">Ribose 5-phosphate isomerase B</fullName>
    </submittedName>
</protein>
<feature type="binding site" evidence="4">
    <location>
        <position position="110"/>
    </location>
    <ligand>
        <name>D-ribulose 5-phosphate</name>
        <dbReference type="ChEBI" id="CHEBI:58121"/>
    </ligand>
</feature>
<dbReference type="OrthoDB" id="1778624at2"/>
<dbReference type="PIRSF" id="PIRSF005384">
    <property type="entry name" value="RpiB_LacA_B"/>
    <property type="match status" value="1"/>
</dbReference>
<dbReference type="PANTHER" id="PTHR30345">
    <property type="entry name" value="RIBOSE-5-PHOSPHATE ISOMERASE B"/>
    <property type="match status" value="1"/>
</dbReference>
<dbReference type="EMBL" id="QGLE01000012">
    <property type="protein sequence ID" value="PWR19336.1"/>
    <property type="molecule type" value="Genomic_DNA"/>
</dbReference>
<evidence type="ECO:0000313" key="5">
    <source>
        <dbReference type="EMBL" id="PWR19336.1"/>
    </source>
</evidence>
<feature type="binding site" evidence="4">
    <location>
        <begin position="67"/>
        <end position="71"/>
    </location>
    <ligand>
        <name>D-ribulose 5-phosphate</name>
        <dbReference type="ChEBI" id="CHEBI:58121"/>
    </ligand>
</feature>
<gene>
    <name evidence="5" type="primary">rpiB</name>
    <name evidence="5" type="ORF">DKG74_17845</name>
</gene>
<feature type="active site" description="Proton donor" evidence="3">
    <location>
        <position position="99"/>
    </location>
</feature>
<dbReference type="SUPFAM" id="SSF89623">
    <property type="entry name" value="Ribose/Galactose isomerase RpiB/AlsB"/>
    <property type="match status" value="1"/>
</dbReference>
<evidence type="ECO:0000256" key="2">
    <source>
        <dbReference type="ARBA" id="ARBA00023235"/>
    </source>
</evidence>
<comment type="similarity">
    <text evidence="1">Belongs to the LacAB/RpiB family.</text>
</comment>
<comment type="caution">
    <text evidence="5">The sequence shown here is derived from an EMBL/GenBank/DDBJ whole genome shotgun (WGS) entry which is preliminary data.</text>
</comment>
<evidence type="ECO:0000256" key="3">
    <source>
        <dbReference type="PIRSR" id="PIRSR005384-1"/>
    </source>
</evidence>
<dbReference type="AlphaFoldDB" id="A0A317DZN3"/>
<dbReference type="NCBIfam" id="NF004051">
    <property type="entry name" value="PRK05571.1"/>
    <property type="match status" value="1"/>
</dbReference>
<dbReference type="Gene3D" id="3.40.1400.10">
    <property type="entry name" value="Sugar-phosphate isomerase, RpiB/LacA/LacB"/>
    <property type="match status" value="1"/>
</dbReference>
<name>A0A317DZN3_9PROT</name>
<keyword evidence="2 5" id="KW-0413">Isomerase</keyword>
<reference evidence="5 6" key="1">
    <citation type="submission" date="2018-05" db="EMBL/GenBank/DDBJ databases">
        <title>Zavarzinia sp. HR-AS.</title>
        <authorList>
            <person name="Lee Y."/>
            <person name="Jeon C.O."/>
        </authorList>
    </citation>
    <scope>NUCLEOTIDE SEQUENCE [LARGE SCALE GENOMIC DNA]</scope>
    <source>
        <strain evidence="5 6">HR-AS</strain>
    </source>
</reference>
<proteinExistence type="inferred from homology"/>
<dbReference type="Pfam" id="PF02502">
    <property type="entry name" value="LacAB_rpiB"/>
    <property type="match status" value="1"/>
</dbReference>
<evidence type="ECO:0000313" key="6">
    <source>
        <dbReference type="Proteomes" id="UP000245461"/>
    </source>
</evidence>